<accession>A0A9D1G2V2</accession>
<feature type="non-terminal residue" evidence="1">
    <location>
        <position position="147"/>
    </location>
</feature>
<protein>
    <submittedName>
        <fullName evidence="1">Uncharacterized protein</fullName>
    </submittedName>
</protein>
<gene>
    <name evidence="1" type="ORF">IAA84_13615</name>
</gene>
<evidence type="ECO:0000313" key="1">
    <source>
        <dbReference type="EMBL" id="HIS94044.1"/>
    </source>
</evidence>
<comment type="caution">
    <text evidence="1">The sequence shown here is derived from an EMBL/GenBank/DDBJ whole genome shotgun (WGS) entry which is preliminary data.</text>
</comment>
<proteinExistence type="predicted"/>
<dbReference type="EMBL" id="DVJN01000264">
    <property type="protein sequence ID" value="HIS94044.1"/>
    <property type="molecule type" value="Genomic_DNA"/>
</dbReference>
<reference evidence="1" key="1">
    <citation type="submission" date="2020-10" db="EMBL/GenBank/DDBJ databases">
        <authorList>
            <person name="Gilroy R."/>
        </authorList>
    </citation>
    <scope>NUCLEOTIDE SEQUENCE</scope>
    <source>
        <strain evidence="1">13766</strain>
    </source>
</reference>
<sequence>METIQYRFVGRELAEGEICLGVAGDQGVRKLAFVLPDVAEGQLAYLKVDFPTPTKIPLQCADGGAWVCVLQAPALLESGIFGAQVEIFDGETVVWNSDIFHAVVRDSLSVNEDIEPVMLPELLEAEAALQAAIAKTEDILDAVEQEE</sequence>
<reference evidence="1" key="2">
    <citation type="journal article" date="2021" name="PeerJ">
        <title>Extensive microbial diversity within the chicken gut microbiome revealed by metagenomics and culture.</title>
        <authorList>
            <person name="Gilroy R."/>
            <person name="Ravi A."/>
            <person name="Getino M."/>
            <person name="Pursley I."/>
            <person name="Horton D.L."/>
            <person name="Alikhan N.F."/>
            <person name="Baker D."/>
            <person name="Gharbi K."/>
            <person name="Hall N."/>
            <person name="Watson M."/>
            <person name="Adriaenssens E.M."/>
            <person name="Foster-Nyarko E."/>
            <person name="Jarju S."/>
            <person name="Secka A."/>
            <person name="Antonio M."/>
            <person name="Oren A."/>
            <person name="Chaudhuri R.R."/>
            <person name="La Ragione R."/>
            <person name="Hildebrand F."/>
            <person name="Pallen M.J."/>
        </authorList>
    </citation>
    <scope>NUCLEOTIDE SEQUENCE</scope>
    <source>
        <strain evidence="1">13766</strain>
    </source>
</reference>
<organism evidence="1 2">
    <name type="scientific">Candidatus Alectryocaccomicrobium excrementavium</name>
    <dbReference type="NCBI Taxonomy" id="2840668"/>
    <lineage>
        <taxon>Bacteria</taxon>
        <taxon>Bacillati</taxon>
        <taxon>Bacillota</taxon>
        <taxon>Clostridia</taxon>
        <taxon>Candidatus Alectryocaccomicrobium</taxon>
    </lineage>
</organism>
<evidence type="ECO:0000313" key="2">
    <source>
        <dbReference type="Proteomes" id="UP000824140"/>
    </source>
</evidence>
<dbReference type="Proteomes" id="UP000824140">
    <property type="component" value="Unassembled WGS sequence"/>
</dbReference>
<name>A0A9D1G2V2_9FIRM</name>
<dbReference type="AlphaFoldDB" id="A0A9D1G2V2"/>